<gene>
    <name evidence="2" type="ORF">JG30_12760</name>
</gene>
<protein>
    <submittedName>
        <fullName evidence="2">Uncharacterized protein</fullName>
    </submittedName>
</protein>
<dbReference type="EMBL" id="JXJQ01000022">
    <property type="protein sequence ID" value="KJY59503.1"/>
    <property type="molecule type" value="Genomic_DNA"/>
</dbReference>
<organism evidence="2 3">
    <name type="scientific">Bombilactobacillus mellifer</name>
    <dbReference type="NCBI Taxonomy" id="1218492"/>
    <lineage>
        <taxon>Bacteria</taxon>
        <taxon>Bacillati</taxon>
        <taxon>Bacillota</taxon>
        <taxon>Bacilli</taxon>
        <taxon>Lactobacillales</taxon>
        <taxon>Lactobacillaceae</taxon>
        <taxon>Bombilactobacillus</taxon>
    </lineage>
</organism>
<evidence type="ECO:0000313" key="2">
    <source>
        <dbReference type="EMBL" id="KJY59503.1"/>
    </source>
</evidence>
<geneLocation type="plasmid" evidence="2">
    <name>pBin4p1</name>
</geneLocation>
<keyword evidence="1" id="KW-1133">Transmembrane helix</keyword>
<reference evidence="2 3" key="1">
    <citation type="submission" date="2015-01" db="EMBL/GenBank/DDBJ databases">
        <title>Comparative genomics of the lactic acid bacteria isolated from the honey bee gut.</title>
        <authorList>
            <person name="Ellegaard K.M."/>
            <person name="Tamarit D."/>
            <person name="Javelind E."/>
            <person name="Olofsson T."/>
            <person name="Andersson S.G."/>
            <person name="Vasquez A."/>
        </authorList>
    </citation>
    <scope>NUCLEOTIDE SEQUENCE [LARGE SCALE GENOMIC DNA]</scope>
    <source>
        <strain evidence="2 3">Bin4</strain>
        <plasmid evidence="2">pBin4p1</plasmid>
    </source>
</reference>
<feature type="transmembrane region" description="Helical" evidence="1">
    <location>
        <begin position="12"/>
        <end position="32"/>
    </location>
</feature>
<sequence>MDENTSFILSRVTTFLIAIFMLALFAIFYNVGQLNNFQTQANDIIERSGGITADAQSKIDDLSKNVYRNHFTLRPNSSQDSQNQPYGHKIHYHISTSAGLISLFRKFPNYSSDKGLQIGTSYYTATSQIRHKSQSFNN</sequence>
<keyword evidence="3" id="KW-1185">Reference proteome</keyword>
<dbReference type="HOGENOM" id="CLU_1852666_0_0_9"/>
<evidence type="ECO:0000313" key="3">
    <source>
        <dbReference type="Proteomes" id="UP000033558"/>
    </source>
</evidence>
<dbReference type="AlphaFoldDB" id="A0A0F4LMH1"/>
<keyword evidence="1" id="KW-0812">Transmembrane</keyword>
<proteinExistence type="predicted"/>
<accession>A0A0F4LMH1</accession>
<keyword evidence="1" id="KW-0472">Membrane</keyword>
<keyword evidence="2" id="KW-0614">Plasmid</keyword>
<evidence type="ECO:0000256" key="1">
    <source>
        <dbReference type="SAM" id="Phobius"/>
    </source>
</evidence>
<dbReference type="PATRIC" id="fig|1218492.5.peg.72"/>
<dbReference type="Proteomes" id="UP000033558">
    <property type="component" value="Plasmid pBin4p1"/>
</dbReference>
<dbReference type="RefSeq" id="WP_046318107.1">
    <property type="nucleotide sequence ID" value="NZ_JBHSZT010000002.1"/>
</dbReference>
<name>A0A0F4LMH1_9LACO</name>
<comment type="caution">
    <text evidence="2">The sequence shown here is derived from an EMBL/GenBank/DDBJ whole genome shotgun (WGS) entry which is preliminary data.</text>
</comment>